<keyword evidence="2" id="KW-1185">Reference proteome</keyword>
<dbReference type="EMBL" id="PDWZ02000007">
    <property type="protein sequence ID" value="KAB2103926.1"/>
    <property type="molecule type" value="Genomic_DNA"/>
</dbReference>
<gene>
    <name evidence="1" type="ORF">AG0111_0g7790</name>
</gene>
<evidence type="ECO:0000313" key="2">
    <source>
        <dbReference type="Proteomes" id="UP000293547"/>
    </source>
</evidence>
<sequence length="309" mass="30847">MGGPCYLKNAVSGARSNSNIIGGRLVSTISTSAAPTSSSVAASSSVVASSSVATSSRITSSSSVAATSSAPVTSAGPAPGPSTVTVTTTISNTAYQCACTPTSVLSASSSAPTPSSTGAVTCPGSNGSTLVTSCGAQYAVECAADRYGNDLPNGLVYTDTYEQCLQSCDSTTGCVNVSWVIGNPGACYMKGSIGAIRNNSNIIGGRKLSGCVTLKLHRKRVAVAAPKQKFAKRAGFYGPDFTFTQDRVVATATGTVRTTVTTTSTPISGTATQTAFTVASATVTTTTSVPTTVYNIITVTTCPAASPTV</sequence>
<dbReference type="Proteomes" id="UP000293547">
    <property type="component" value="Unassembled WGS sequence"/>
</dbReference>
<organism evidence="1 2">
    <name type="scientific">Alternaria gaisen</name>
    <dbReference type="NCBI Taxonomy" id="167740"/>
    <lineage>
        <taxon>Eukaryota</taxon>
        <taxon>Fungi</taxon>
        <taxon>Dikarya</taxon>
        <taxon>Ascomycota</taxon>
        <taxon>Pezizomycotina</taxon>
        <taxon>Dothideomycetes</taxon>
        <taxon>Pleosporomycetidae</taxon>
        <taxon>Pleosporales</taxon>
        <taxon>Pleosporineae</taxon>
        <taxon>Pleosporaceae</taxon>
        <taxon>Alternaria</taxon>
        <taxon>Alternaria sect. Alternaria</taxon>
    </lineage>
</organism>
<reference evidence="1 2" key="1">
    <citation type="journal article" date="2019" name="bioRxiv">
        <title>Genomics, evolutionary history and diagnostics of the Alternaria alternata species group including apple and Asian pear pathotypes.</title>
        <authorList>
            <person name="Armitage A.D."/>
            <person name="Cockerton H.M."/>
            <person name="Sreenivasaprasad S."/>
            <person name="Woodhall J.W."/>
            <person name="Lane C.R."/>
            <person name="Harrison R.J."/>
            <person name="Clarkson J.P."/>
        </authorList>
    </citation>
    <scope>NUCLEOTIDE SEQUENCE [LARGE SCALE GENOMIC DNA]</scope>
    <source>
        <strain evidence="1 2">FERA 650</strain>
    </source>
</reference>
<accession>A0ACB6FHG6</accession>
<comment type="caution">
    <text evidence="1">The sequence shown here is derived from an EMBL/GenBank/DDBJ whole genome shotgun (WGS) entry which is preliminary data.</text>
</comment>
<proteinExistence type="predicted"/>
<protein>
    <submittedName>
        <fullName evidence="1">Uncharacterized protein</fullName>
    </submittedName>
</protein>
<evidence type="ECO:0000313" key="1">
    <source>
        <dbReference type="EMBL" id="KAB2103926.1"/>
    </source>
</evidence>
<name>A0ACB6FHG6_9PLEO</name>